<name>A0AAE1H822_9NEOP</name>
<evidence type="ECO:0000259" key="2">
    <source>
        <dbReference type="PROSITE" id="PS50878"/>
    </source>
</evidence>
<protein>
    <submittedName>
        <fullName evidence="3">Retrovirus-related Pol polyprotein from type-1 retrotransposable element R2</fullName>
    </submittedName>
</protein>
<dbReference type="InterPro" id="IPR000477">
    <property type="entry name" value="RT_dom"/>
</dbReference>
<dbReference type="Gene3D" id="3.60.10.10">
    <property type="entry name" value="Endonuclease/exonuclease/phosphatase"/>
    <property type="match status" value="1"/>
</dbReference>
<keyword evidence="4" id="KW-1185">Reference proteome</keyword>
<feature type="domain" description="Reverse transcriptase" evidence="2">
    <location>
        <begin position="435"/>
        <end position="764"/>
    </location>
</feature>
<organism evidence="3 4">
    <name type="scientific">Frankliniella fusca</name>
    <dbReference type="NCBI Taxonomy" id="407009"/>
    <lineage>
        <taxon>Eukaryota</taxon>
        <taxon>Metazoa</taxon>
        <taxon>Ecdysozoa</taxon>
        <taxon>Arthropoda</taxon>
        <taxon>Hexapoda</taxon>
        <taxon>Insecta</taxon>
        <taxon>Pterygota</taxon>
        <taxon>Neoptera</taxon>
        <taxon>Paraneoptera</taxon>
        <taxon>Thysanoptera</taxon>
        <taxon>Terebrantia</taxon>
        <taxon>Thripoidea</taxon>
        <taxon>Thripidae</taxon>
        <taxon>Frankliniella</taxon>
    </lineage>
</organism>
<evidence type="ECO:0000313" key="4">
    <source>
        <dbReference type="Proteomes" id="UP001219518"/>
    </source>
</evidence>
<dbReference type="InterPro" id="IPR043502">
    <property type="entry name" value="DNA/RNA_pol_sf"/>
</dbReference>
<dbReference type="InterPro" id="IPR027417">
    <property type="entry name" value="P-loop_NTPase"/>
</dbReference>
<proteinExistence type="predicted"/>
<dbReference type="InterPro" id="IPR005135">
    <property type="entry name" value="Endo/exonuclease/phosphatase"/>
</dbReference>
<dbReference type="AlphaFoldDB" id="A0AAE1H822"/>
<comment type="caution">
    <text evidence="3">The sequence shown here is derived from an EMBL/GenBank/DDBJ whole genome shotgun (WGS) entry which is preliminary data.</text>
</comment>
<dbReference type="SUPFAM" id="SSF56219">
    <property type="entry name" value="DNase I-like"/>
    <property type="match status" value="1"/>
</dbReference>
<feature type="region of interest" description="Disordered" evidence="1">
    <location>
        <begin position="947"/>
        <end position="969"/>
    </location>
</feature>
<reference evidence="3" key="2">
    <citation type="journal article" date="2023" name="BMC Genomics">
        <title>Pest status, molecular evolution, and epigenetic factors derived from the genome assembly of Frankliniella fusca, a thysanopteran phytovirus vector.</title>
        <authorList>
            <person name="Catto M.A."/>
            <person name="Labadie P.E."/>
            <person name="Jacobson A.L."/>
            <person name="Kennedy G.G."/>
            <person name="Srinivasan R."/>
            <person name="Hunt B.G."/>
        </authorList>
    </citation>
    <scope>NUCLEOTIDE SEQUENCE</scope>
    <source>
        <strain evidence="3">PL_HMW_Pooled</strain>
    </source>
</reference>
<dbReference type="Pfam" id="PF03372">
    <property type="entry name" value="Exo_endo_phos"/>
    <property type="match status" value="1"/>
</dbReference>
<sequence>MLGGYVADMPEFASLTTLVTTRETPLGPNSLFEAVAFALRPDDPGQAVWRGRELRMTALHYLQAHSTRYEDVLRDFWFFRGRAVLPEDPVAEALRLLGDPGTHAGMESLQALAAALARPLRVLRPGVAALDVVLPAFCPGGRVRPVTVAALLEEDEGGAQYHHFDSVLHEAPLVHRLDRDDLVEEGGRLPVPLSPPILASAAATARARRATLLASPCLPPPLRWVTPVADGRPGIRVATWNVQGCSTADAMGELDATLLAEDVHLAVLQETRLPAQVTHTANYRWVVEGTPRRGHRSVAILVRRGVPDTRLDTYSFPHRDLVRADVVLRGLPFSVLGVHVPCDTSPRQRGVLAAVAAVVATMPRDRWRLLLGDFNGHIGREDVPVCRQQLASALEAAATEVLRVSASPSTPRRLAAANLRNAALAARRRAGGALFADDNLRRANAVHQAAVNQHAEERRAREFAAVEGVRPVERLNVVYRHLRLAGRRRLGPPVANITLRNWEEEVTRLEQGEELPWWPEVPDARAPAPTSAQLREYAGQLSNNTAPGPDGLPAELYNTYDHIMFLRKVLDERWRAGDPMYVLALDIKAAFPSVLRRELAEVLLVDGVPPFLLNRLVALALSDATSTRWQAGRTREVLTRRGVKQGCPLAPYLFTLPLHAVLRRVVAALPRFRLDLDGADFNPLVCAYADDLLVASTRYEDVSRFLEEFAPRALELGLALNFRKCEYMERLPGAVDPGPLPRPVQMAGREVQQVARIVYLGALLTAGLERRGVAYYRVVKAQRAVATLQPLLHRNPLPPMVVSRIYRTTFLASHSYEQSSTATTKATRMTLRRQAGVMTGALMASARRPQRGLVRLVGEELRKASITRAIRGARVRYWGHILRCPPAHPLRRVLQFEVGRKKVGRPCHTFNTALAADLARLPAPEGGWEALARDKLGLAAHVRAALEEDVSSEEAETSEEEDGVGGGLVALPPLEPASEEEEEVNYPIRAYVQFEKDSTGDKTRQRLQNIIKADGITEKKLDSNSKNINAQTIHCSQSCTYDNILVFLNKTLSRKLMYTACSRVTSLTGLYLSGIYKKPVKATLENDPSLREMTRMRNEAQLQFSLIFPEDVKNKDNMVVLFHNVRSLNLHFENISCDPTFIASDIIMLAETWSKPEDKYDLNNFTIIFRTDCKSPKRKAFGYLVYVKNYLLPHVKILFQNESISGTNHFTVVALIIFNKAVMMVYKSPKAEWN</sequence>
<dbReference type="InterPro" id="IPR043128">
    <property type="entry name" value="Rev_trsase/Diguanyl_cyclase"/>
</dbReference>
<dbReference type="SUPFAM" id="SSF56672">
    <property type="entry name" value="DNA/RNA polymerases"/>
    <property type="match status" value="1"/>
</dbReference>
<dbReference type="GO" id="GO:0071897">
    <property type="term" value="P:DNA biosynthetic process"/>
    <property type="evidence" value="ECO:0007669"/>
    <property type="project" value="UniProtKB-ARBA"/>
</dbReference>
<reference evidence="3" key="1">
    <citation type="submission" date="2021-07" db="EMBL/GenBank/DDBJ databases">
        <authorList>
            <person name="Catto M.A."/>
            <person name="Jacobson A."/>
            <person name="Kennedy G."/>
            <person name="Labadie P."/>
            <person name="Hunt B.G."/>
            <person name="Srinivasan R."/>
        </authorList>
    </citation>
    <scope>NUCLEOTIDE SEQUENCE</scope>
    <source>
        <strain evidence="3">PL_HMW_Pooled</strain>
        <tissue evidence="3">Head</tissue>
    </source>
</reference>
<dbReference type="Proteomes" id="UP001219518">
    <property type="component" value="Unassembled WGS sequence"/>
</dbReference>
<accession>A0AAE1H822</accession>
<dbReference type="Gene3D" id="3.40.50.300">
    <property type="entry name" value="P-loop containing nucleotide triphosphate hydrolases"/>
    <property type="match status" value="1"/>
</dbReference>
<dbReference type="Pfam" id="PF00078">
    <property type="entry name" value="RVT_1"/>
    <property type="match status" value="1"/>
</dbReference>
<evidence type="ECO:0000313" key="3">
    <source>
        <dbReference type="EMBL" id="KAK3916527.1"/>
    </source>
</evidence>
<dbReference type="PANTHER" id="PTHR47027">
    <property type="entry name" value="REVERSE TRANSCRIPTASE DOMAIN-CONTAINING PROTEIN"/>
    <property type="match status" value="1"/>
</dbReference>
<dbReference type="CDD" id="cd22744">
    <property type="entry name" value="OTU"/>
    <property type="match status" value="1"/>
</dbReference>
<dbReference type="PANTHER" id="PTHR47027:SF20">
    <property type="entry name" value="REVERSE TRANSCRIPTASE-LIKE PROTEIN WITH RNA-DIRECTED DNA POLYMERASE DOMAIN"/>
    <property type="match status" value="1"/>
</dbReference>
<dbReference type="GO" id="GO:0003824">
    <property type="term" value="F:catalytic activity"/>
    <property type="evidence" value="ECO:0007669"/>
    <property type="project" value="InterPro"/>
</dbReference>
<evidence type="ECO:0000256" key="1">
    <source>
        <dbReference type="SAM" id="MobiDB-lite"/>
    </source>
</evidence>
<gene>
    <name evidence="3" type="ORF">KUF71_006298</name>
</gene>
<feature type="compositionally biased region" description="Acidic residues" evidence="1">
    <location>
        <begin position="947"/>
        <end position="963"/>
    </location>
</feature>
<dbReference type="InterPro" id="IPR036691">
    <property type="entry name" value="Endo/exonu/phosph_ase_sf"/>
</dbReference>
<dbReference type="PROSITE" id="PS50878">
    <property type="entry name" value="RT_POL"/>
    <property type="match status" value="1"/>
</dbReference>
<dbReference type="Gene3D" id="3.30.70.270">
    <property type="match status" value="1"/>
</dbReference>
<dbReference type="EMBL" id="JAHWGI010000537">
    <property type="protein sequence ID" value="KAK3916527.1"/>
    <property type="molecule type" value="Genomic_DNA"/>
</dbReference>